<reference evidence="1" key="1">
    <citation type="submission" date="2018-05" db="EMBL/GenBank/DDBJ databases">
        <authorList>
            <person name="Lanie J.A."/>
            <person name="Ng W.-L."/>
            <person name="Kazmierczak K.M."/>
            <person name="Andrzejewski T.M."/>
            <person name="Davidsen T.M."/>
            <person name="Wayne K.J."/>
            <person name="Tettelin H."/>
            <person name="Glass J.I."/>
            <person name="Rusch D."/>
            <person name="Podicherti R."/>
            <person name="Tsui H.-C.T."/>
            <person name="Winkler M.E."/>
        </authorList>
    </citation>
    <scope>NUCLEOTIDE SEQUENCE</scope>
</reference>
<dbReference type="AlphaFoldDB" id="A0A382GMG3"/>
<evidence type="ECO:0000313" key="1">
    <source>
        <dbReference type="EMBL" id="SVB75783.1"/>
    </source>
</evidence>
<dbReference type="EMBL" id="UINC01056128">
    <property type="protein sequence ID" value="SVB75783.1"/>
    <property type="molecule type" value="Genomic_DNA"/>
</dbReference>
<accession>A0A382GMG3</accession>
<name>A0A382GMG3_9ZZZZ</name>
<protein>
    <submittedName>
        <fullName evidence="1">Uncharacterized protein</fullName>
    </submittedName>
</protein>
<sequence length="29" mass="3258">KGEHYTPPYLTAQSPQSQLSIVEHSAFQL</sequence>
<organism evidence="1">
    <name type="scientific">marine metagenome</name>
    <dbReference type="NCBI Taxonomy" id="408172"/>
    <lineage>
        <taxon>unclassified sequences</taxon>
        <taxon>metagenomes</taxon>
        <taxon>ecological metagenomes</taxon>
    </lineage>
</organism>
<gene>
    <name evidence="1" type="ORF">METZ01_LOCUS228637</name>
</gene>
<feature type="non-terminal residue" evidence="1">
    <location>
        <position position="1"/>
    </location>
</feature>
<proteinExistence type="predicted"/>